<dbReference type="Proteomes" id="UP000659654">
    <property type="component" value="Unassembled WGS sequence"/>
</dbReference>
<name>A0A811LVT5_BURXY</name>
<protein>
    <submittedName>
        <fullName evidence="1">(pine wood nematode) hypothetical protein</fullName>
    </submittedName>
</protein>
<dbReference type="OrthoDB" id="5850916at2759"/>
<dbReference type="EMBL" id="CAJFCV020000005">
    <property type="protein sequence ID" value="CAG9125055.1"/>
    <property type="molecule type" value="Genomic_DNA"/>
</dbReference>
<evidence type="ECO:0000313" key="2">
    <source>
        <dbReference type="Proteomes" id="UP000659654"/>
    </source>
</evidence>
<keyword evidence="2" id="KW-1185">Reference proteome</keyword>
<sequence>MITRSVKSFWQRHLRSVGLAIKCEELQDKTVQWAHDAIEQEVTKPSQTHIVLFNSHEPALALKFLESGFPGVSLIESNMKMANRQRSRIAHFLSSGPTDKKCGFSARKSEEN</sequence>
<dbReference type="AlphaFoldDB" id="A0A811LVT5"/>
<evidence type="ECO:0000313" key="1">
    <source>
        <dbReference type="EMBL" id="CAD5232492.1"/>
    </source>
</evidence>
<proteinExistence type="predicted"/>
<gene>
    <name evidence="1" type="ORF">BXYJ_LOCUS12583</name>
</gene>
<dbReference type="Proteomes" id="UP000582659">
    <property type="component" value="Unassembled WGS sequence"/>
</dbReference>
<organism evidence="1 2">
    <name type="scientific">Bursaphelenchus xylophilus</name>
    <name type="common">Pinewood nematode worm</name>
    <name type="synonym">Aphelenchoides xylophilus</name>
    <dbReference type="NCBI Taxonomy" id="6326"/>
    <lineage>
        <taxon>Eukaryota</taxon>
        <taxon>Metazoa</taxon>
        <taxon>Ecdysozoa</taxon>
        <taxon>Nematoda</taxon>
        <taxon>Chromadorea</taxon>
        <taxon>Rhabditida</taxon>
        <taxon>Tylenchina</taxon>
        <taxon>Tylenchomorpha</taxon>
        <taxon>Aphelenchoidea</taxon>
        <taxon>Aphelenchoididae</taxon>
        <taxon>Bursaphelenchus</taxon>
    </lineage>
</organism>
<reference evidence="1" key="1">
    <citation type="submission" date="2020-09" db="EMBL/GenBank/DDBJ databases">
        <authorList>
            <person name="Kikuchi T."/>
        </authorList>
    </citation>
    <scope>NUCLEOTIDE SEQUENCE</scope>
    <source>
        <strain evidence="1">Ka4C1</strain>
    </source>
</reference>
<dbReference type="EMBL" id="CAJFDI010000005">
    <property type="protein sequence ID" value="CAD5232492.1"/>
    <property type="molecule type" value="Genomic_DNA"/>
</dbReference>
<accession>A0A811LVT5</accession>
<comment type="caution">
    <text evidence="1">The sequence shown here is derived from an EMBL/GenBank/DDBJ whole genome shotgun (WGS) entry which is preliminary data.</text>
</comment>